<protein>
    <submittedName>
        <fullName evidence="1">Uncharacterized protein</fullName>
    </submittedName>
</protein>
<evidence type="ECO:0000313" key="1">
    <source>
        <dbReference type="EMBL" id="KAH3847845.1"/>
    </source>
</evidence>
<organism evidence="1 2">
    <name type="scientific">Dreissena polymorpha</name>
    <name type="common">Zebra mussel</name>
    <name type="synonym">Mytilus polymorpha</name>
    <dbReference type="NCBI Taxonomy" id="45954"/>
    <lineage>
        <taxon>Eukaryota</taxon>
        <taxon>Metazoa</taxon>
        <taxon>Spiralia</taxon>
        <taxon>Lophotrochozoa</taxon>
        <taxon>Mollusca</taxon>
        <taxon>Bivalvia</taxon>
        <taxon>Autobranchia</taxon>
        <taxon>Heteroconchia</taxon>
        <taxon>Euheterodonta</taxon>
        <taxon>Imparidentia</taxon>
        <taxon>Neoheterodontei</taxon>
        <taxon>Myida</taxon>
        <taxon>Dreissenoidea</taxon>
        <taxon>Dreissenidae</taxon>
        <taxon>Dreissena</taxon>
    </lineage>
</organism>
<reference evidence="1" key="1">
    <citation type="journal article" date="2019" name="bioRxiv">
        <title>The Genome of the Zebra Mussel, Dreissena polymorpha: A Resource for Invasive Species Research.</title>
        <authorList>
            <person name="McCartney M.A."/>
            <person name="Auch B."/>
            <person name="Kono T."/>
            <person name="Mallez S."/>
            <person name="Zhang Y."/>
            <person name="Obille A."/>
            <person name="Becker A."/>
            <person name="Abrahante J.E."/>
            <person name="Garbe J."/>
            <person name="Badalamenti J.P."/>
            <person name="Herman A."/>
            <person name="Mangelson H."/>
            <person name="Liachko I."/>
            <person name="Sullivan S."/>
            <person name="Sone E.D."/>
            <person name="Koren S."/>
            <person name="Silverstein K.A.T."/>
            <person name="Beckman K.B."/>
            <person name="Gohl D.M."/>
        </authorList>
    </citation>
    <scope>NUCLEOTIDE SEQUENCE</scope>
    <source>
        <strain evidence="1">Duluth1</strain>
        <tissue evidence="1">Whole animal</tissue>
    </source>
</reference>
<gene>
    <name evidence="1" type="ORF">DPMN_090179</name>
</gene>
<sequence>MKNVSRSPGNLSNVPVFPKSIHTSNLCLTNLQRLHGNAYPKVTTLRVNIDQLTGVLVSYRLSHVRC</sequence>
<dbReference type="Proteomes" id="UP000828390">
    <property type="component" value="Unassembled WGS sequence"/>
</dbReference>
<reference evidence="1" key="2">
    <citation type="submission" date="2020-11" db="EMBL/GenBank/DDBJ databases">
        <authorList>
            <person name="McCartney M.A."/>
            <person name="Auch B."/>
            <person name="Kono T."/>
            <person name="Mallez S."/>
            <person name="Becker A."/>
            <person name="Gohl D.M."/>
            <person name="Silverstein K.A.T."/>
            <person name="Koren S."/>
            <person name="Bechman K.B."/>
            <person name="Herman A."/>
            <person name="Abrahante J.E."/>
            <person name="Garbe J."/>
        </authorList>
    </citation>
    <scope>NUCLEOTIDE SEQUENCE</scope>
    <source>
        <strain evidence="1">Duluth1</strain>
        <tissue evidence="1">Whole animal</tissue>
    </source>
</reference>
<proteinExistence type="predicted"/>
<accession>A0A9D4QZK1</accession>
<comment type="caution">
    <text evidence="1">The sequence shown here is derived from an EMBL/GenBank/DDBJ whole genome shotgun (WGS) entry which is preliminary data.</text>
</comment>
<evidence type="ECO:0000313" key="2">
    <source>
        <dbReference type="Proteomes" id="UP000828390"/>
    </source>
</evidence>
<keyword evidence="2" id="KW-1185">Reference proteome</keyword>
<name>A0A9D4QZK1_DREPO</name>
<dbReference type="EMBL" id="JAIWYP010000003">
    <property type="protein sequence ID" value="KAH3847845.1"/>
    <property type="molecule type" value="Genomic_DNA"/>
</dbReference>
<dbReference type="AlphaFoldDB" id="A0A9D4QZK1"/>